<reference evidence="1 2" key="1">
    <citation type="submission" date="2016-07" db="EMBL/GenBank/DDBJ databases">
        <title>Draft genome sequence of Methyloligella halotolerans C2T (VKM B-2706T=CCUG 61687T=DSM 25045T), a halotolerant polyhydroxybutyrate accumulating methylotroph.</title>
        <authorList>
            <person name="Vasilenko O.V."/>
            <person name="Doronina N.V."/>
            <person name="Poroshina M.N."/>
            <person name="Tarlachkov S.V."/>
            <person name="Trotsenko Y.A."/>
        </authorList>
    </citation>
    <scope>NUCLEOTIDE SEQUENCE [LARGE SCALE GENOMIC DNA]</scope>
    <source>
        <strain evidence="1 2">VKM B-2706</strain>
    </source>
</reference>
<dbReference type="RefSeq" id="WP_069094960.1">
    <property type="nucleotide sequence ID" value="NZ_MASI01000003.1"/>
</dbReference>
<name>A0A1E2RZJ6_9HYPH</name>
<comment type="caution">
    <text evidence="1">The sequence shown here is derived from an EMBL/GenBank/DDBJ whole genome shotgun (WGS) entry which is preliminary data.</text>
</comment>
<dbReference type="OrthoDB" id="9787478at2"/>
<keyword evidence="2" id="KW-1185">Reference proteome</keyword>
<dbReference type="Pfam" id="PF07505">
    <property type="entry name" value="DUF5131"/>
    <property type="match status" value="1"/>
</dbReference>
<dbReference type="AlphaFoldDB" id="A0A1E2RZJ6"/>
<dbReference type="PATRIC" id="fig|1177755.3.peg.1671"/>
<sequence>MAEASDIEWCDSTFNPWVGCTRISEACDYCYAADWAKRTGQEDLWQGNRRRTKTWNEPRKWDRQADTFEEEHGRPRRVFCASLADIFDNQIPTLWRDDFWGLIRECDRLVFLLLTKRPMNIEKMLPAFWDEIKSRVWLGTTCEHQEAADRNVPHLLKHDAAVRFVSYEPALGPVKFTPWLHDDGCRDTPSAGSCYCGFEEFRIDWIVAGGESGPNARPAHPDWFRSVRDQCAAAGIPFLFKQWGEWMPVATIGPGPRLKIKDHRYLDGGTVVRWVGKKYAGRLLDGVLHDAYPEPR</sequence>
<dbReference type="Proteomes" id="UP000095087">
    <property type="component" value="Unassembled WGS sequence"/>
</dbReference>
<accession>A0A1E2RZJ6</accession>
<protein>
    <submittedName>
        <fullName evidence="1">Phage protein Gp37/Gp68</fullName>
    </submittedName>
</protein>
<dbReference type="InterPro" id="IPR011101">
    <property type="entry name" value="DUF5131"/>
</dbReference>
<dbReference type="STRING" id="1177755.A7A08_01666"/>
<evidence type="ECO:0000313" key="1">
    <source>
        <dbReference type="EMBL" id="ODA67631.1"/>
    </source>
</evidence>
<organism evidence="1 2">
    <name type="scientific">Methyloligella halotolerans</name>
    <dbReference type="NCBI Taxonomy" id="1177755"/>
    <lineage>
        <taxon>Bacteria</taxon>
        <taxon>Pseudomonadati</taxon>
        <taxon>Pseudomonadota</taxon>
        <taxon>Alphaproteobacteria</taxon>
        <taxon>Hyphomicrobiales</taxon>
        <taxon>Hyphomicrobiaceae</taxon>
        <taxon>Methyloligella</taxon>
    </lineage>
</organism>
<dbReference type="EMBL" id="MASI01000003">
    <property type="protein sequence ID" value="ODA67631.1"/>
    <property type="molecule type" value="Genomic_DNA"/>
</dbReference>
<proteinExistence type="predicted"/>
<gene>
    <name evidence="1" type="ORF">A7A08_01666</name>
</gene>
<evidence type="ECO:0000313" key="2">
    <source>
        <dbReference type="Proteomes" id="UP000095087"/>
    </source>
</evidence>